<name>A0A4Q9LD88_9MICR</name>
<evidence type="ECO:0000256" key="1">
    <source>
        <dbReference type="SAM" id="SignalP"/>
    </source>
</evidence>
<sequence>MINFFLLICMLVSELLNLTGIINASNSIEYINNSIIRNRTSLELHVYCEDCKKTHLKDSYSKEESKKENECIGKILRETIKILEKLFELPVNSDNKHLKSSLENPYIYSGNDRNKTCVLFVRSEGPRISNTDQNLSERQNTFFCSTCAGYPQVNNSFSSQNYSDTDFSSRPINSFPLYEHDRISSKTNLLHCMLNKLYLEDFFTNLYDLLPFLENNYFFETITNSFTQKEHMKTLLNLAYNEINIMKVEIPEIELEQNWETFKIQYSSIKIIDYDSPLISYFPGIVHLKEFIYNLLESLPLRRRNIFNVFVGMKMIESLLVSSKEIISSINPFNTKDIFSPNSKIKKKLNEYKVTFYRILKIILCKNFKLPKEFYINLRIVDIGCARLINNGLYPFDGYNSFLRILVDSIFLLDFESTNAVSAIFEKLVFDVNLKTGFVYHSLFDLSCLKKMEFDSKIALKFVRNYLKLLQQKEFICCKNLNGIFLQSLIDSLTLEANKIEKGLTEKGSSETKEHIHLLFKCTMIFDCIIKLGFNRNIQYLYI</sequence>
<dbReference type="AlphaFoldDB" id="A0A4Q9LD88"/>
<keyword evidence="1" id="KW-0732">Signal</keyword>
<feature type="signal peptide" evidence="1">
    <location>
        <begin position="1"/>
        <end position="24"/>
    </location>
</feature>
<dbReference type="EMBL" id="PITJ01000018">
    <property type="protein sequence ID" value="TBU05385.1"/>
    <property type="molecule type" value="Genomic_DNA"/>
</dbReference>
<dbReference type="VEuPathDB" id="MicrosporidiaDB:CWI37_0018p0010"/>
<feature type="chain" id="PRO_5020370837" evidence="1">
    <location>
        <begin position="25"/>
        <end position="543"/>
    </location>
</feature>
<evidence type="ECO:0000313" key="2">
    <source>
        <dbReference type="EMBL" id="TBU05385.1"/>
    </source>
</evidence>
<reference evidence="2 3" key="1">
    <citation type="submission" date="2017-12" db="EMBL/GenBank/DDBJ databases">
        <authorList>
            <person name="Pombert J.-F."/>
            <person name="Haag K.L."/>
            <person name="Ebert D."/>
        </authorList>
    </citation>
    <scope>NUCLEOTIDE SEQUENCE [LARGE SCALE GENOMIC DNA]</scope>
    <source>
        <strain evidence="2">FI-OER-3-3</strain>
    </source>
</reference>
<proteinExistence type="predicted"/>
<organism evidence="2 3">
    <name type="scientific">Hamiltosporidium tvaerminnensis</name>
    <dbReference type="NCBI Taxonomy" id="1176355"/>
    <lineage>
        <taxon>Eukaryota</taxon>
        <taxon>Fungi</taxon>
        <taxon>Fungi incertae sedis</taxon>
        <taxon>Microsporidia</taxon>
        <taxon>Dubosqiidae</taxon>
        <taxon>Hamiltosporidium</taxon>
    </lineage>
</organism>
<comment type="caution">
    <text evidence="2">The sequence shown here is derived from an EMBL/GenBank/DDBJ whole genome shotgun (WGS) entry which is preliminary data.</text>
</comment>
<protein>
    <submittedName>
        <fullName evidence="2">Uncharacterized protein</fullName>
    </submittedName>
</protein>
<evidence type="ECO:0000313" key="3">
    <source>
        <dbReference type="Proteomes" id="UP000292362"/>
    </source>
</evidence>
<dbReference type="Proteomes" id="UP000292362">
    <property type="component" value="Unassembled WGS sequence"/>
</dbReference>
<accession>A0A4Q9LD88</accession>
<gene>
    <name evidence="2" type="ORF">CWI37_0018p0010</name>
</gene>